<reference evidence="1 2" key="1">
    <citation type="submission" date="2016-10" db="EMBL/GenBank/DDBJ databases">
        <authorList>
            <person name="de Groot N.N."/>
        </authorList>
    </citation>
    <scope>NUCLEOTIDE SEQUENCE [LARGE SCALE GENOMIC DNA]</scope>
    <source>
        <strain evidence="1 2">558</strain>
    </source>
</reference>
<dbReference type="SUPFAM" id="SSF52540">
    <property type="entry name" value="P-loop containing nucleoside triphosphate hydrolases"/>
    <property type="match status" value="1"/>
</dbReference>
<evidence type="ECO:0000313" key="2">
    <source>
        <dbReference type="Proteomes" id="UP000199493"/>
    </source>
</evidence>
<dbReference type="Proteomes" id="UP000199493">
    <property type="component" value="Unassembled WGS sequence"/>
</dbReference>
<name>A0A1H8MI21_9GAMM</name>
<dbReference type="STRING" id="77097.SAMN04490369_105018"/>
<gene>
    <name evidence="1" type="ORF">SAMN04490369_105018</name>
</gene>
<organism evidence="1 2">
    <name type="scientific">Vreelandella aquamarina</name>
    <dbReference type="NCBI Taxonomy" id="77097"/>
    <lineage>
        <taxon>Bacteria</taxon>
        <taxon>Pseudomonadati</taxon>
        <taxon>Pseudomonadota</taxon>
        <taxon>Gammaproteobacteria</taxon>
        <taxon>Oceanospirillales</taxon>
        <taxon>Halomonadaceae</taxon>
        <taxon>Vreelandella</taxon>
    </lineage>
</organism>
<evidence type="ECO:0008006" key="3">
    <source>
        <dbReference type="Google" id="ProtNLM"/>
    </source>
</evidence>
<dbReference type="AlphaFoldDB" id="A0A1H8MI21"/>
<sequence length="322" mass="36315">MGPHKTGSTYIQKRLHENREALNDSGICYPDAYYLFFGHHYLLNALNGEDGVDKIYGNFSLGSCDHKDILISSENFIYLTKKGLLKLREVFSGYDLNLVYYIRRPSLRLLSRWHEEVKQGGVASAENYFVSHLFRPMQSSEVNNIRHVDLAIEIFGRNSIKLVDYDTAVAENNMLSLLLSVVGKDFVVPDVREDVNKMVSLAEIEIIRFLNFRALAAGLLKGSNVREAFYSSYEEIFGAVDELKKRIESHAYEVTIGDAGFDKAVQSLLVNEYHDLLINKPSAVEKVVKIIPSSNWMMETGLVQEASAISSLVFGKLESKNG</sequence>
<protein>
    <recommendedName>
        <fullName evidence="3">Sulfotransferase family protein</fullName>
    </recommendedName>
</protein>
<dbReference type="EMBL" id="FODB01000050">
    <property type="protein sequence ID" value="SEO16868.1"/>
    <property type="molecule type" value="Genomic_DNA"/>
</dbReference>
<accession>A0A1H8MI21</accession>
<evidence type="ECO:0000313" key="1">
    <source>
        <dbReference type="EMBL" id="SEO16868.1"/>
    </source>
</evidence>
<dbReference type="Gene3D" id="3.40.50.300">
    <property type="entry name" value="P-loop containing nucleotide triphosphate hydrolases"/>
    <property type="match status" value="1"/>
</dbReference>
<dbReference type="InterPro" id="IPR027417">
    <property type="entry name" value="P-loop_NTPase"/>
</dbReference>
<proteinExistence type="predicted"/>